<dbReference type="SFLD" id="SFLDG01129">
    <property type="entry name" value="C1.5:_HAD__Beta-PGM__Phosphata"/>
    <property type="match status" value="1"/>
</dbReference>
<dbReference type="SUPFAM" id="SSF56784">
    <property type="entry name" value="HAD-like"/>
    <property type="match status" value="1"/>
</dbReference>
<dbReference type="Gene3D" id="3.40.50.1000">
    <property type="entry name" value="HAD superfamily/HAD-like"/>
    <property type="match status" value="1"/>
</dbReference>
<dbReference type="PANTHER" id="PTHR43611:SF3">
    <property type="entry name" value="FLAVIN MONONUCLEOTIDE HYDROLASE 1, CHLOROPLATIC"/>
    <property type="match status" value="1"/>
</dbReference>
<evidence type="ECO:0000313" key="1">
    <source>
        <dbReference type="EMBL" id="OCB90308.1"/>
    </source>
</evidence>
<proteinExistence type="predicted"/>
<dbReference type="PRINTS" id="PR00413">
    <property type="entry name" value="HADHALOGNASE"/>
</dbReference>
<sequence>MNPSSSFKAIIFDIGDVLFSWSPATKTSIRPSVLKSLVTSPIWHDFERGRISQDECYSRLASTYSLDKEQIGASFEEARKTLRFENRLFDFIADIKSKYGVAIFAMSNVSAPDYAYLRAKNADWSVFDGIFPSCTVGQRKPDLSFYRYVLSRTNVPAEKTIFVDDKFDNVLSARSLGMHGVVFRNPDELMQAIINLIYDPIERAKRFLTAHARQHNSFTETGVVIYEWFSQLIIYELTHDESIVELPTPTKIVNFFRGKGQLTSENYPCDLDSTSLAWTTLPNIDKSAVESVMDEMLKYRNSDGIIEVYFDPSRPRLDPVVCVNTLSLFYKYGRGSEIPETLEWTVEVLKNRAYLDGSRYYATAECFLYFFSRLLHQNKELFEKYTPLLKERLRERVGLDGDSLALAMRIYGCNLVGIRNDVDLHRLRSRQAPDGSWADGWVYRYGVHGTHIANKGLTTALAIDAIQNFNLSES</sequence>
<dbReference type="GO" id="GO:0016791">
    <property type="term" value="F:phosphatase activity"/>
    <property type="evidence" value="ECO:0007669"/>
    <property type="project" value="UniProtKB-ARBA"/>
</dbReference>
<name>A0A9Q5I271_SANBA</name>
<comment type="caution">
    <text evidence="1">The sequence shown here is derived from an EMBL/GenBank/DDBJ whole genome shotgun (WGS) entry which is preliminary data.</text>
</comment>
<dbReference type="Pfam" id="PF00702">
    <property type="entry name" value="Hydrolase"/>
    <property type="match status" value="1"/>
</dbReference>
<dbReference type="InterPro" id="IPR023198">
    <property type="entry name" value="PGP-like_dom2"/>
</dbReference>
<evidence type="ECO:0008006" key="3">
    <source>
        <dbReference type="Google" id="ProtNLM"/>
    </source>
</evidence>
<dbReference type="InterPro" id="IPR008930">
    <property type="entry name" value="Terpenoid_cyclase/PrenylTrfase"/>
</dbReference>
<dbReference type="OrthoDB" id="2012566at2759"/>
<gene>
    <name evidence="1" type="ORF">A7U60_g2484</name>
</gene>
<accession>A0A9Q5I271</accession>
<evidence type="ECO:0000313" key="2">
    <source>
        <dbReference type="Proteomes" id="UP000757232"/>
    </source>
</evidence>
<keyword evidence="2" id="KW-1185">Reference proteome</keyword>
<protein>
    <recommendedName>
        <fullName evidence="3">HAD-like protein</fullName>
    </recommendedName>
</protein>
<dbReference type="Proteomes" id="UP000757232">
    <property type="component" value="Unassembled WGS sequence"/>
</dbReference>
<dbReference type="EMBL" id="LNZH02000136">
    <property type="protein sequence ID" value="OCB90308.1"/>
    <property type="molecule type" value="Genomic_DNA"/>
</dbReference>
<dbReference type="SUPFAM" id="SSF48239">
    <property type="entry name" value="Terpenoid cyclases/Protein prenyltransferases"/>
    <property type="match status" value="1"/>
</dbReference>
<dbReference type="SFLD" id="SFLDS00003">
    <property type="entry name" value="Haloacid_Dehalogenase"/>
    <property type="match status" value="1"/>
</dbReference>
<dbReference type="InterPro" id="IPR036412">
    <property type="entry name" value="HAD-like_sf"/>
</dbReference>
<dbReference type="PANTHER" id="PTHR43611">
    <property type="entry name" value="ALPHA-D-GLUCOSE 1-PHOSPHATE PHOSPHATASE"/>
    <property type="match status" value="1"/>
</dbReference>
<organism evidence="1 2">
    <name type="scientific">Sanghuangporus baumii</name>
    <name type="common">Phellinus baumii</name>
    <dbReference type="NCBI Taxonomy" id="108892"/>
    <lineage>
        <taxon>Eukaryota</taxon>
        <taxon>Fungi</taxon>
        <taxon>Dikarya</taxon>
        <taxon>Basidiomycota</taxon>
        <taxon>Agaricomycotina</taxon>
        <taxon>Agaricomycetes</taxon>
        <taxon>Hymenochaetales</taxon>
        <taxon>Hymenochaetaceae</taxon>
        <taxon>Sanghuangporus</taxon>
    </lineage>
</organism>
<dbReference type="AlphaFoldDB" id="A0A9Q5I271"/>
<reference evidence="1" key="1">
    <citation type="submission" date="2016-06" db="EMBL/GenBank/DDBJ databases">
        <title>Draft Genome sequence of the fungus Inonotus baumii.</title>
        <authorList>
            <person name="Zhu H."/>
            <person name="Lin W."/>
        </authorList>
    </citation>
    <scope>NUCLEOTIDE SEQUENCE</scope>
    <source>
        <strain evidence="1">821</strain>
    </source>
</reference>
<dbReference type="NCBIfam" id="TIGR01509">
    <property type="entry name" value="HAD-SF-IA-v3"/>
    <property type="match status" value="1"/>
</dbReference>
<dbReference type="InterPro" id="IPR023214">
    <property type="entry name" value="HAD_sf"/>
</dbReference>
<dbReference type="InterPro" id="IPR006439">
    <property type="entry name" value="HAD-SF_hydro_IA"/>
</dbReference>
<dbReference type="Gene3D" id="1.10.150.240">
    <property type="entry name" value="Putative phosphatase, domain 2"/>
    <property type="match status" value="1"/>
</dbReference>